<sequence length="222" mass="24114">MFSALTATLGQLSDPRLRNPIILSVIGSLATIFLLGAAVWFVLDFFAFFGGWLDELAAWVASLIVVILGLVFFPGASNAISSLFLDSVSGAVEAKHYPTLGPARPQPLSEAILEGLRFLAITVAVNILLLPVYLLVPGLNIVIFYGANGYLLGREFFEMVAMRRMEPAEAKALRKRKSGAVFISGVLIAAIMTIPILNLAGPVIATAFMLHRFEYLRNDMKK</sequence>
<protein>
    <submittedName>
        <fullName evidence="6">EI24 domain-containing protein</fullName>
    </submittedName>
</protein>
<accession>A0A9J7B3D6</accession>
<organism evidence="6 7">
    <name type="scientific">Nisaea acidiphila</name>
    <dbReference type="NCBI Taxonomy" id="1862145"/>
    <lineage>
        <taxon>Bacteria</taxon>
        <taxon>Pseudomonadati</taxon>
        <taxon>Pseudomonadota</taxon>
        <taxon>Alphaproteobacteria</taxon>
        <taxon>Rhodospirillales</taxon>
        <taxon>Thalassobaculaceae</taxon>
        <taxon>Nisaea</taxon>
    </lineage>
</organism>
<feature type="transmembrane region" description="Helical" evidence="5">
    <location>
        <begin position="181"/>
        <end position="210"/>
    </location>
</feature>
<evidence type="ECO:0000256" key="3">
    <source>
        <dbReference type="ARBA" id="ARBA00022989"/>
    </source>
</evidence>
<keyword evidence="4 5" id="KW-0472">Membrane</keyword>
<dbReference type="Pfam" id="PF07264">
    <property type="entry name" value="EI24"/>
    <property type="match status" value="1"/>
</dbReference>
<dbReference type="KEGG" id="naci:NUH88_10700"/>
<keyword evidence="3 5" id="KW-1133">Transmembrane helix</keyword>
<feature type="transmembrane region" description="Helical" evidence="5">
    <location>
        <begin position="21"/>
        <end position="50"/>
    </location>
</feature>
<dbReference type="RefSeq" id="WP_257772057.1">
    <property type="nucleotide sequence ID" value="NZ_CP102480.1"/>
</dbReference>
<feature type="transmembrane region" description="Helical" evidence="5">
    <location>
        <begin position="56"/>
        <end position="73"/>
    </location>
</feature>
<reference evidence="6" key="1">
    <citation type="submission" date="2022-08" db="EMBL/GenBank/DDBJ databases">
        <title>Nisaea acidiphila sp. nov., isolated from a marine algal debris and emended description of the genus Nisaea Urios et al. 2008.</title>
        <authorList>
            <person name="Kwon K."/>
        </authorList>
    </citation>
    <scope>NUCLEOTIDE SEQUENCE</scope>
    <source>
        <strain evidence="6">MEBiC11861</strain>
    </source>
</reference>
<keyword evidence="7" id="KW-1185">Reference proteome</keyword>
<evidence type="ECO:0000256" key="2">
    <source>
        <dbReference type="ARBA" id="ARBA00022692"/>
    </source>
</evidence>
<evidence type="ECO:0000313" key="7">
    <source>
        <dbReference type="Proteomes" id="UP001060336"/>
    </source>
</evidence>
<dbReference type="EMBL" id="CP102480">
    <property type="protein sequence ID" value="UUX52149.1"/>
    <property type="molecule type" value="Genomic_DNA"/>
</dbReference>
<evidence type="ECO:0000313" key="6">
    <source>
        <dbReference type="EMBL" id="UUX52149.1"/>
    </source>
</evidence>
<evidence type="ECO:0000256" key="4">
    <source>
        <dbReference type="ARBA" id="ARBA00023136"/>
    </source>
</evidence>
<evidence type="ECO:0000256" key="5">
    <source>
        <dbReference type="SAM" id="Phobius"/>
    </source>
</evidence>
<dbReference type="AlphaFoldDB" id="A0A9J7B3D6"/>
<feature type="transmembrane region" description="Helical" evidence="5">
    <location>
        <begin position="116"/>
        <end position="136"/>
    </location>
</feature>
<name>A0A9J7B3D6_9PROT</name>
<proteinExistence type="predicted"/>
<keyword evidence="2 5" id="KW-0812">Transmembrane</keyword>
<comment type="subcellular location">
    <subcellularLocation>
        <location evidence="1">Membrane</location>
        <topology evidence="1">Multi-pass membrane protein</topology>
    </subcellularLocation>
</comment>
<dbReference type="Proteomes" id="UP001060336">
    <property type="component" value="Chromosome"/>
</dbReference>
<evidence type="ECO:0000256" key="1">
    <source>
        <dbReference type="ARBA" id="ARBA00004141"/>
    </source>
</evidence>
<dbReference type="InterPro" id="IPR059112">
    <property type="entry name" value="CysZ/EI24"/>
</dbReference>
<gene>
    <name evidence="6" type="ORF">NUH88_10700</name>
</gene>